<keyword evidence="3" id="KW-0378">Hydrolase</keyword>
<dbReference type="InterPro" id="IPR020422">
    <property type="entry name" value="TYR_PHOSPHATASE_DUAL_dom"/>
</dbReference>
<feature type="region of interest" description="Disordered" evidence="5">
    <location>
        <begin position="342"/>
        <end position="361"/>
    </location>
</feature>
<dbReference type="InterPro" id="IPR016130">
    <property type="entry name" value="Tyr_Pase_AS"/>
</dbReference>
<dbReference type="InterPro" id="IPR001763">
    <property type="entry name" value="Rhodanese-like_dom"/>
</dbReference>
<keyword evidence="4" id="KW-0904">Protein phosphatase</keyword>
<dbReference type="SUPFAM" id="SSF52821">
    <property type="entry name" value="Rhodanese/Cell cycle control phosphatase"/>
    <property type="match status" value="1"/>
</dbReference>
<dbReference type="GO" id="GO:0033550">
    <property type="term" value="F:MAP kinase tyrosine phosphatase activity"/>
    <property type="evidence" value="ECO:0007669"/>
    <property type="project" value="TreeGrafter"/>
</dbReference>
<dbReference type="PRINTS" id="PR01764">
    <property type="entry name" value="MAPKPHPHTASE"/>
</dbReference>
<evidence type="ECO:0000259" key="8">
    <source>
        <dbReference type="PROSITE" id="PS50206"/>
    </source>
</evidence>
<dbReference type="GO" id="GO:0008330">
    <property type="term" value="F:protein tyrosine/threonine phosphatase activity"/>
    <property type="evidence" value="ECO:0007669"/>
    <property type="project" value="TreeGrafter"/>
</dbReference>
<dbReference type="Pfam" id="PF00782">
    <property type="entry name" value="DSPc"/>
    <property type="match status" value="1"/>
</dbReference>
<feature type="domain" description="Rhodanese" evidence="8">
    <location>
        <begin position="2"/>
        <end position="113"/>
    </location>
</feature>
<dbReference type="FunFam" id="3.40.250.10:FF:000020">
    <property type="entry name" value="Dual specificity protein phosphatase 8"/>
    <property type="match status" value="1"/>
</dbReference>
<dbReference type="PROSITE" id="PS50054">
    <property type="entry name" value="TYR_PHOSPHATASE_DUAL"/>
    <property type="match status" value="1"/>
</dbReference>
<evidence type="ECO:0000259" key="6">
    <source>
        <dbReference type="PROSITE" id="PS50054"/>
    </source>
</evidence>
<dbReference type="Pfam" id="PF00581">
    <property type="entry name" value="Rhodanese"/>
    <property type="match status" value="1"/>
</dbReference>
<dbReference type="PANTHER" id="PTHR10159">
    <property type="entry name" value="DUAL SPECIFICITY PROTEIN PHOSPHATASE"/>
    <property type="match status" value="1"/>
</dbReference>
<dbReference type="PROSITE" id="PS50206">
    <property type="entry name" value="RHODANESE_3"/>
    <property type="match status" value="1"/>
</dbReference>
<dbReference type="GO" id="GO:0043409">
    <property type="term" value="P:negative regulation of MAPK cascade"/>
    <property type="evidence" value="ECO:0007669"/>
    <property type="project" value="TreeGrafter"/>
</dbReference>
<proteinExistence type="inferred from homology"/>
<comment type="similarity">
    <text evidence="1">Belongs to the protein-tyrosine phosphatase family. Non-receptor class dual specificity subfamily.</text>
</comment>
<evidence type="ECO:0000259" key="7">
    <source>
        <dbReference type="PROSITE" id="PS50056"/>
    </source>
</evidence>
<evidence type="ECO:0000256" key="5">
    <source>
        <dbReference type="SAM" id="MobiDB-lite"/>
    </source>
</evidence>
<dbReference type="EMBL" id="CAJPEV010006565">
    <property type="protein sequence ID" value="CAG0904213.1"/>
    <property type="molecule type" value="Genomic_DNA"/>
</dbReference>
<dbReference type="InterPro" id="IPR000387">
    <property type="entry name" value="Tyr_Pase_dom"/>
</dbReference>
<dbReference type="InterPro" id="IPR008343">
    <property type="entry name" value="MKP"/>
</dbReference>
<dbReference type="SMART" id="SM00450">
    <property type="entry name" value="RHOD"/>
    <property type="match status" value="1"/>
</dbReference>
<dbReference type="GO" id="GO:0005737">
    <property type="term" value="C:cytoplasm"/>
    <property type="evidence" value="ECO:0007669"/>
    <property type="project" value="TreeGrafter"/>
</dbReference>
<evidence type="ECO:0000313" key="10">
    <source>
        <dbReference type="Proteomes" id="UP000677054"/>
    </source>
</evidence>
<feature type="region of interest" description="Disordered" evidence="5">
    <location>
        <begin position="437"/>
        <end position="459"/>
    </location>
</feature>
<dbReference type="InterPro" id="IPR036873">
    <property type="entry name" value="Rhodanese-like_dom_sf"/>
</dbReference>
<dbReference type="InterPro" id="IPR000340">
    <property type="entry name" value="Dual-sp_phosphatase_cat-dom"/>
</dbReference>
<dbReference type="SUPFAM" id="SSF52799">
    <property type="entry name" value="(Phosphotyrosine protein) phosphatases II"/>
    <property type="match status" value="1"/>
</dbReference>
<evidence type="ECO:0000256" key="1">
    <source>
        <dbReference type="ARBA" id="ARBA00008601"/>
    </source>
</evidence>
<feature type="domain" description="Tyrosine-protein phosphatase" evidence="6">
    <location>
        <begin position="138"/>
        <end position="280"/>
    </location>
</feature>
<dbReference type="OrthoDB" id="426001at2759"/>
<accession>A0A7R9FSP5</accession>
<feature type="region of interest" description="Disordered" evidence="5">
    <location>
        <begin position="606"/>
        <end position="636"/>
    </location>
</feature>
<feature type="domain" description="Tyrosine specific protein phosphatases" evidence="7">
    <location>
        <begin position="207"/>
        <end position="258"/>
    </location>
</feature>
<reference evidence="9" key="1">
    <citation type="submission" date="2020-11" db="EMBL/GenBank/DDBJ databases">
        <authorList>
            <person name="Tran Van P."/>
        </authorList>
    </citation>
    <scope>NUCLEOTIDE SEQUENCE</scope>
</reference>
<dbReference type="InterPro" id="IPR029021">
    <property type="entry name" value="Prot-tyrosine_phosphatase-like"/>
</dbReference>
<evidence type="ECO:0000256" key="2">
    <source>
        <dbReference type="ARBA" id="ARBA00013064"/>
    </source>
</evidence>
<keyword evidence="10" id="KW-1185">Reference proteome</keyword>
<evidence type="ECO:0000256" key="3">
    <source>
        <dbReference type="ARBA" id="ARBA00022801"/>
    </source>
</evidence>
<dbReference type="Gene3D" id="3.40.250.10">
    <property type="entry name" value="Rhodanese-like domain"/>
    <property type="match status" value="1"/>
</dbReference>
<dbReference type="SMART" id="SM00195">
    <property type="entry name" value="DSPc"/>
    <property type="match status" value="1"/>
</dbReference>
<dbReference type="EC" id="3.1.3.48" evidence="2"/>
<dbReference type="GO" id="GO:0017017">
    <property type="term" value="F:MAP kinase tyrosine/serine/threonine phosphatase activity"/>
    <property type="evidence" value="ECO:0007669"/>
    <property type="project" value="InterPro"/>
</dbReference>
<dbReference type="Gene3D" id="3.90.190.10">
    <property type="entry name" value="Protein tyrosine phosphatase superfamily"/>
    <property type="match status" value="1"/>
</dbReference>
<dbReference type="PROSITE" id="PS00383">
    <property type="entry name" value="TYR_PHOSPHATASE_1"/>
    <property type="match status" value="1"/>
</dbReference>
<feature type="region of interest" description="Disordered" evidence="5">
    <location>
        <begin position="891"/>
        <end position="915"/>
    </location>
</feature>
<dbReference type="AlphaFoldDB" id="A0A7R9FSP5"/>
<dbReference type="EMBL" id="LR906082">
    <property type="protein sequence ID" value="CAD7253746.1"/>
    <property type="molecule type" value="Genomic_DNA"/>
</dbReference>
<organism evidence="9">
    <name type="scientific">Darwinula stevensoni</name>
    <dbReference type="NCBI Taxonomy" id="69355"/>
    <lineage>
        <taxon>Eukaryota</taxon>
        <taxon>Metazoa</taxon>
        <taxon>Ecdysozoa</taxon>
        <taxon>Arthropoda</taxon>
        <taxon>Crustacea</taxon>
        <taxon>Oligostraca</taxon>
        <taxon>Ostracoda</taxon>
        <taxon>Podocopa</taxon>
        <taxon>Podocopida</taxon>
        <taxon>Darwinulocopina</taxon>
        <taxon>Darwinuloidea</taxon>
        <taxon>Darwinulidae</taxon>
        <taxon>Darwinula</taxon>
    </lineage>
</organism>
<protein>
    <recommendedName>
        <fullName evidence="2">protein-tyrosine-phosphatase</fullName>
        <ecNumber evidence="2">3.1.3.48</ecNumber>
    </recommendedName>
</protein>
<feature type="compositionally biased region" description="Polar residues" evidence="5">
    <location>
        <begin position="342"/>
        <end position="351"/>
    </location>
</feature>
<dbReference type="CDD" id="cd01446">
    <property type="entry name" value="DSP_MapKP"/>
    <property type="match status" value="1"/>
</dbReference>
<evidence type="ECO:0000256" key="4">
    <source>
        <dbReference type="ARBA" id="ARBA00022912"/>
    </source>
</evidence>
<dbReference type="Proteomes" id="UP000677054">
    <property type="component" value="Unassembled WGS sequence"/>
</dbReference>
<feature type="compositionally biased region" description="Low complexity" evidence="5">
    <location>
        <begin position="891"/>
        <end position="903"/>
    </location>
</feature>
<dbReference type="PROSITE" id="PS50056">
    <property type="entry name" value="TYR_PHOSPHATASE_2"/>
    <property type="match status" value="1"/>
</dbReference>
<name>A0A7R9FSP5_9CRUS</name>
<gene>
    <name evidence="9" type="ORF">DSTB1V02_LOCUS13493</name>
</gene>
<evidence type="ECO:0000313" key="9">
    <source>
        <dbReference type="EMBL" id="CAD7253746.1"/>
    </source>
</evidence>
<feature type="compositionally biased region" description="Basic and acidic residues" evidence="5">
    <location>
        <begin position="437"/>
        <end position="453"/>
    </location>
</feature>
<dbReference type="PANTHER" id="PTHR10159:SF533">
    <property type="entry name" value="TYROSINE-PROTEIN PHOSPHATASE VHP-1"/>
    <property type="match status" value="1"/>
</dbReference>
<sequence length="915" mass="100813">MANLLIIDSRSFVEYNDAHITGAVNVCCAKMFKRRLQQDKISVKEYLQKVCQIDVDESWEIIVYDQSSTDSTILAPDSFLHVLITKLARVFQLVGLLRGGYLEFQGKYPELCDESMGKYYSGLLGSLSQPCLPVTNVGPTRILPFLYLGSQQDAMNKELLMSYNINYIVNVSTSGDQPDFIQDSHFLRIPVNDNYNDRLAPHLNRAFEFLDKVEEASGNVLVHCLMGISRSPSVAIAYIMMKQGLSWEEAYRIVKSKRATISPNFNFLGQLMEFERHLQRENKLKRPSNPIPSTPSCGVPRSLSLSFAPSTAVPATPSVGDMSPTTALAKLSFDQFLDNGKNSFTSTTSPSLRKGEKRTLDSRACSSMTMHHSSITVTRNSMDSSQGRNISVEISFNKKFQQENEEMVDAAATSPSSMPPEEKSRRVEVHIDRVPASNLKERSFSPRQSKSDSRISVTGYPLGRSGVHIHVGPSRTSSTGCFGRRLQPEEPLLEDDGDEGFVRHLSNSTWFVPTPDSMGYPCARSDSVSTSGLGSEAGSDFESICDSAGSGAASVVMDPDDGVFPDWTSLGPSPSTSSSSISKAPIRPSSLLSSFSLAASGKKSVEHRIPITMEGEEDMKEREKESQEEEESFSLRNHPLLYGQHRRIQSKDSAYFSLQDVEEAQERIHSKDLFPSVSDCDERQDSGIGLLSPWSSADGKLPSSEDAGVIPGMDVFQNMDTLRPQGKKAFDFQRDLDILEKKAKEEFAEIRQDLTRLMGKQKMETSTWKRNSPTEPPSPSGLHLILPAAAVVPVDPSKCDATVRGSLYRVQSCPGMVSNSPEPPLTRKSLISSPETQAAAWRPSGAVAPLSRLDKFKNRYSCGSLDNEIVSVLGESCPDIVQWRGCQQVASESPHSSNSSLSNKSHRPPSIIEVS</sequence>